<keyword evidence="3" id="KW-1185">Reference proteome</keyword>
<dbReference type="GeneID" id="2653359"/>
<sequence>MAPEPASVVPQFPEYGVLPPETPDLADLLHHNLRQRFPYKTGFHHHSGYRQKHHRPAEQYRQELSSARGSPDDTMMSGDSRPLLWQ</sequence>
<feature type="region of interest" description="Disordered" evidence="1">
    <location>
        <begin position="41"/>
        <end position="86"/>
    </location>
</feature>
<dbReference type="KEGG" id="vg:2653359"/>
<feature type="compositionally biased region" description="Basic residues" evidence="1">
    <location>
        <begin position="42"/>
        <end position="55"/>
    </location>
</feature>
<evidence type="ECO:0000256" key="1">
    <source>
        <dbReference type="SAM" id="MobiDB-lite"/>
    </source>
</evidence>
<reference evidence="2 3" key="1">
    <citation type="journal article" date="2003" name="J. Bacteriol.">
        <title>Genome analysis of a novel Shiga toxin 1 (Stx1)-converting phage which is closely related to Stx2-converting phages but not to other Stx1-converting phages.</title>
        <authorList>
            <person name="Sato T."/>
            <person name="Shimizu T."/>
            <person name="Watarai M."/>
            <person name="Kobayashi M."/>
            <person name="Kano S."/>
            <person name="Hamabata T."/>
            <person name="Takeda Y."/>
            <person name="Yamasaki S."/>
        </authorList>
    </citation>
    <scope>NUCLEOTIDE SEQUENCE</scope>
    <source>
        <strain evidence="2">Stx2 phage-II</strain>
    </source>
</reference>
<dbReference type="EMBL" id="AP005154">
    <property type="protein sequence ID" value="BAC78014.1"/>
    <property type="molecule type" value="Genomic_DNA"/>
</dbReference>
<protein>
    <submittedName>
        <fullName evidence="2">Uncharacterized protein</fullName>
    </submittedName>
</protein>
<proteinExistence type="predicted"/>
<dbReference type="Proteomes" id="UP000000983">
    <property type="component" value="Segment"/>
</dbReference>
<organism evidence="2 3">
    <name type="scientific">Escherichia phage Stx2 II</name>
    <dbReference type="NCBI Taxonomy" id="194949"/>
    <lineage>
        <taxon>Viruses</taxon>
        <taxon>Duplodnaviria</taxon>
        <taxon>Heunggongvirae</taxon>
        <taxon>Uroviricota</taxon>
        <taxon>Caudoviricetes</taxon>
        <taxon>Sepvirinae</taxon>
        <taxon>Traversvirus</taxon>
        <taxon>Traversvirus II</taxon>
    </lineage>
</organism>
<evidence type="ECO:0000313" key="2">
    <source>
        <dbReference type="EMBL" id="BAC78014.1"/>
    </source>
</evidence>
<accession>Q7Y2U9</accession>
<evidence type="ECO:0000313" key="3">
    <source>
        <dbReference type="Proteomes" id="UP000000983"/>
    </source>
</evidence>
<dbReference type="RefSeq" id="NP_859277.1">
    <property type="nucleotide sequence ID" value="NC_004914.3"/>
</dbReference>
<name>Q7Y2U9_9CAUD</name>